<proteinExistence type="predicted"/>
<reference evidence="1 2" key="1">
    <citation type="submission" date="2014-02" db="EMBL/GenBank/DDBJ databases">
        <title>Single nucleus genome sequencing reveals high similarity among nuclei of an endomycorrhizal fungus.</title>
        <authorList>
            <person name="Lin K."/>
            <person name="Geurts R."/>
            <person name="Zhang Z."/>
            <person name="Limpens E."/>
            <person name="Saunders D.G."/>
            <person name="Mu D."/>
            <person name="Pang E."/>
            <person name="Cao H."/>
            <person name="Cha H."/>
            <person name="Lin T."/>
            <person name="Zhou Q."/>
            <person name="Shang Y."/>
            <person name="Li Y."/>
            <person name="Ivanov S."/>
            <person name="Sharma T."/>
            <person name="Velzen R.V."/>
            <person name="Ruijter N.D."/>
            <person name="Aanen D.K."/>
            <person name="Win J."/>
            <person name="Kamoun S."/>
            <person name="Bisseling T."/>
            <person name="Huang S."/>
        </authorList>
    </citation>
    <scope>NUCLEOTIDE SEQUENCE [LARGE SCALE GENOMIC DNA]</scope>
    <source>
        <strain evidence="2">DAOM197198w</strain>
    </source>
</reference>
<organism evidence="1 2">
    <name type="scientific">Rhizophagus irregularis (strain DAOM 197198w)</name>
    <name type="common">Glomus intraradices</name>
    <dbReference type="NCBI Taxonomy" id="1432141"/>
    <lineage>
        <taxon>Eukaryota</taxon>
        <taxon>Fungi</taxon>
        <taxon>Fungi incertae sedis</taxon>
        <taxon>Mucoromycota</taxon>
        <taxon>Glomeromycotina</taxon>
        <taxon>Glomeromycetes</taxon>
        <taxon>Glomerales</taxon>
        <taxon>Glomeraceae</taxon>
        <taxon>Rhizophagus</taxon>
    </lineage>
</organism>
<dbReference type="AlphaFoldDB" id="A0A015J9F7"/>
<sequence length="63" mass="7264">MGEFHAVQPYDFVWVYNNTLAADLKSHQNMNQRTTAIKIKASIGSNSFDSINKSSLRERKQFE</sequence>
<comment type="caution">
    <text evidence="1">The sequence shown here is derived from an EMBL/GenBank/DDBJ whole genome shotgun (WGS) entry which is preliminary data.</text>
</comment>
<evidence type="ECO:0000313" key="2">
    <source>
        <dbReference type="Proteomes" id="UP000022910"/>
    </source>
</evidence>
<gene>
    <name evidence="1" type="ORF">RirG_261200</name>
</gene>
<dbReference type="Proteomes" id="UP000022910">
    <property type="component" value="Unassembled WGS sequence"/>
</dbReference>
<dbReference type="EMBL" id="JEMT01029649">
    <property type="protein sequence ID" value="EXX51494.1"/>
    <property type="molecule type" value="Genomic_DNA"/>
</dbReference>
<name>A0A015J9F7_RHIIW</name>
<protein>
    <submittedName>
        <fullName evidence="1">Uncharacterized protein</fullName>
    </submittedName>
</protein>
<keyword evidence="2" id="KW-1185">Reference proteome</keyword>
<dbReference type="HOGENOM" id="CLU_2910520_0_0_1"/>
<evidence type="ECO:0000313" key="1">
    <source>
        <dbReference type="EMBL" id="EXX51494.1"/>
    </source>
</evidence>
<accession>A0A015J9F7</accession>